<evidence type="ECO:0000256" key="3">
    <source>
        <dbReference type="ARBA" id="ARBA00022723"/>
    </source>
</evidence>
<dbReference type="InterPro" id="IPR045886">
    <property type="entry name" value="ThiF/MoeB/HesA"/>
</dbReference>
<dbReference type="FunFam" id="1.10.10.520:FF:000011">
    <property type="entry name" value="Ubiquitin-activating enzyme E1-like"/>
    <property type="match status" value="1"/>
</dbReference>
<feature type="active site" description="Glycyl thioester intermediate" evidence="9">
    <location>
        <position position="177"/>
    </location>
</feature>
<dbReference type="InterPro" id="IPR042449">
    <property type="entry name" value="Ub-E1_IAD_1"/>
</dbReference>
<evidence type="ECO:0000256" key="2">
    <source>
        <dbReference type="ARBA" id="ARBA00005673"/>
    </source>
</evidence>
<keyword evidence="14" id="KW-1185">Reference proteome</keyword>
<dbReference type="Pfam" id="PF00899">
    <property type="entry name" value="ThiF"/>
    <property type="match status" value="1"/>
</dbReference>
<dbReference type="Gene3D" id="1.10.10.520">
    <property type="entry name" value="Ubiquitin activating enzymes (Uba3). Chain: B, domain 2"/>
    <property type="match status" value="1"/>
</dbReference>
<feature type="region of interest" description="Disordered" evidence="10">
    <location>
        <begin position="305"/>
        <end position="326"/>
    </location>
</feature>
<name>A0A9P6DU40_9AGAM</name>
<dbReference type="InterPro" id="IPR000594">
    <property type="entry name" value="ThiF_NAD_FAD-bd"/>
</dbReference>
<comment type="pathway">
    <text evidence="1">Protein modification; protein sumoylation.</text>
</comment>
<evidence type="ECO:0000256" key="5">
    <source>
        <dbReference type="ARBA" id="ARBA00022786"/>
    </source>
</evidence>
<keyword evidence="6" id="KW-0862">Zinc</keyword>
<sequence length="699" mass="75351">MPRLSHCQAILGPELFSKLPSTRVLIVGAGGIGCELVKNAVLAGFGDITLLDLDTIDLSNLNRQFLFRKKDVKQPKAIIAARTVSAFNPSCKLTPIHGNIKDPEYDVTWFKGFHIVLNALDNLDARRHVNRMCMAAGTPLIESGTAGYLGQVQPLLKDATECFDCVPKPTPKSFPVCTIRSTPSAPIHCIVWAKSYLFPQLFGEDDDASDLDAAAASGENAIEIDNLRQEASAFKVVRASLLSLDPTDVASSAIFTKVFTHDIERLLTMSDMWRSRKPPVPLDRDSILAGAFSLLPATVAPSAADASAKHSTTNGSQSHSSTKLKDQKDLTLRDNVLLFDSSLKSLASRLKLGREGKVLAFDKDDDDALDFVTATSNLRAWAYGITPLTRWEVKEMAGNIIPAIATTNAVISGLIVIQALQVLRSGLASDGATHISPNTPKAVTPRHYPEKRLLAARNVFLQGGRPSVPLGSFGTVPPNAGCSVCRETYIHVQCDPGRVTLGTLVDAVLTAEASARGREERREISVYEADRVLSEPDWDENLHRTLADLGCGKGKFITLVDEDEVVGNVALAISESPATHPLQGLPYRLPVDIHPPPLRPARLPRSSPPSSPLKQITSPVKANQKRLLADSEIFGTPVNSSAKRVKTTHLVTTLNGDAVDADVDMMKIQIGGAMSPTEAREAQTLEEEGLVMVEGPAGF</sequence>
<dbReference type="PROSITE" id="PS51257">
    <property type="entry name" value="PROKAR_LIPOPROTEIN"/>
    <property type="match status" value="1"/>
</dbReference>
<comment type="similarity">
    <text evidence="2">Belongs to the ubiquitin-activating E1 family.</text>
</comment>
<dbReference type="GO" id="GO:0019948">
    <property type="term" value="F:SUMO activating enzyme activity"/>
    <property type="evidence" value="ECO:0007669"/>
    <property type="project" value="TreeGrafter"/>
</dbReference>
<dbReference type="Proteomes" id="UP000886523">
    <property type="component" value="Unassembled WGS sequence"/>
</dbReference>
<evidence type="ECO:0000256" key="10">
    <source>
        <dbReference type="SAM" id="MobiDB-lite"/>
    </source>
</evidence>
<dbReference type="InterPro" id="IPR019572">
    <property type="entry name" value="UBA_E1_SCCH"/>
</dbReference>
<evidence type="ECO:0000256" key="1">
    <source>
        <dbReference type="ARBA" id="ARBA00004718"/>
    </source>
</evidence>
<evidence type="ECO:0000313" key="14">
    <source>
        <dbReference type="Proteomes" id="UP000886523"/>
    </source>
</evidence>
<dbReference type="InterPro" id="IPR023318">
    <property type="entry name" value="Ub_act_enz_dom_a_sf"/>
</dbReference>
<dbReference type="Gene3D" id="3.50.50.80">
    <property type="entry name" value="Ubiquitin-activating enzyme E1, inactive adenylation domain, subdomain 1"/>
    <property type="match status" value="1"/>
</dbReference>
<comment type="caution">
    <text evidence="13">The sequence shown here is derived from an EMBL/GenBank/DDBJ whole genome shotgun (WGS) entry which is preliminary data.</text>
</comment>
<evidence type="ECO:0000256" key="8">
    <source>
        <dbReference type="ARBA" id="ARBA00073512"/>
    </source>
</evidence>
<dbReference type="InterPro" id="IPR035985">
    <property type="entry name" value="Ubiquitin-activating_enz"/>
</dbReference>
<dbReference type="Gene3D" id="3.10.290.20">
    <property type="entry name" value="Ubiquitin-like 2 activating enzyme e1b. Chain: B, domain 3"/>
    <property type="match status" value="1"/>
</dbReference>
<dbReference type="Pfam" id="PF10585">
    <property type="entry name" value="UBA_E1_SCCH"/>
    <property type="match status" value="1"/>
</dbReference>
<dbReference type="GO" id="GO:0046872">
    <property type="term" value="F:metal ion binding"/>
    <property type="evidence" value="ECO:0007669"/>
    <property type="project" value="UniProtKB-KW"/>
</dbReference>
<dbReference type="PANTHER" id="PTHR10953">
    <property type="entry name" value="UBIQUITIN-ACTIVATING ENZYME E1"/>
    <property type="match status" value="1"/>
</dbReference>
<dbReference type="SUPFAM" id="SSF69572">
    <property type="entry name" value="Activating enzymes of the ubiquitin-like proteins"/>
    <property type="match status" value="1"/>
</dbReference>
<dbReference type="GO" id="GO:0005524">
    <property type="term" value="F:ATP binding"/>
    <property type="evidence" value="ECO:0007669"/>
    <property type="project" value="UniProtKB-KW"/>
</dbReference>
<reference evidence="13" key="1">
    <citation type="journal article" date="2020" name="Nat. Commun.">
        <title>Large-scale genome sequencing of mycorrhizal fungi provides insights into the early evolution of symbiotic traits.</title>
        <authorList>
            <person name="Miyauchi S."/>
            <person name="Kiss E."/>
            <person name="Kuo A."/>
            <person name="Drula E."/>
            <person name="Kohler A."/>
            <person name="Sanchez-Garcia M."/>
            <person name="Morin E."/>
            <person name="Andreopoulos B."/>
            <person name="Barry K.W."/>
            <person name="Bonito G."/>
            <person name="Buee M."/>
            <person name="Carver A."/>
            <person name="Chen C."/>
            <person name="Cichocki N."/>
            <person name="Clum A."/>
            <person name="Culley D."/>
            <person name="Crous P.W."/>
            <person name="Fauchery L."/>
            <person name="Girlanda M."/>
            <person name="Hayes R.D."/>
            <person name="Keri Z."/>
            <person name="LaButti K."/>
            <person name="Lipzen A."/>
            <person name="Lombard V."/>
            <person name="Magnuson J."/>
            <person name="Maillard F."/>
            <person name="Murat C."/>
            <person name="Nolan M."/>
            <person name="Ohm R.A."/>
            <person name="Pangilinan J."/>
            <person name="Pereira M.F."/>
            <person name="Perotto S."/>
            <person name="Peter M."/>
            <person name="Pfister S."/>
            <person name="Riley R."/>
            <person name="Sitrit Y."/>
            <person name="Stielow J.B."/>
            <person name="Szollosi G."/>
            <person name="Zifcakova L."/>
            <person name="Stursova M."/>
            <person name="Spatafora J.W."/>
            <person name="Tedersoo L."/>
            <person name="Vaario L.M."/>
            <person name="Yamada A."/>
            <person name="Yan M."/>
            <person name="Wang P."/>
            <person name="Xu J."/>
            <person name="Bruns T."/>
            <person name="Baldrian P."/>
            <person name="Vilgalys R."/>
            <person name="Dunand C."/>
            <person name="Henrissat B."/>
            <person name="Grigoriev I.V."/>
            <person name="Hibbett D."/>
            <person name="Nagy L.G."/>
            <person name="Martin F.M."/>
        </authorList>
    </citation>
    <scope>NUCLEOTIDE SEQUENCE</scope>
    <source>
        <strain evidence="13">UP504</strain>
    </source>
</reference>
<keyword evidence="3" id="KW-0479">Metal-binding</keyword>
<dbReference type="OrthoDB" id="10255449at2759"/>
<evidence type="ECO:0000256" key="6">
    <source>
        <dbReference type="ARBA" id="ARBA00022833"/>
    </source>
</evidence>
<accession>A0A9P6DU40</accession>
<dbReference type="FunFam" id="3.50.50.80:FF:000004">
    <property type="entry name" value="Ubiquitin-activating enzyme E1-like"/>
    <property type="match status" value="1"/>
</dbReference>
<dbReference type="AlphaFoldDB" id="A0A9P6DU40"/>
<dbReference type="InterPro" id="IPR033127">
    <property type="entry name" value="UBQ-activ_enz_E1_Cys_AS"/>
</dbReference>
<keyword evidence="7" id="KW-0067">ATP-binding</keyword>
<feature type="domain" description="Ubiquitin-activating enzyme SCCH" evidence="12">
    <location>
        <begin position="314"/>
        <end position="394"/>
    </location>
</feature>
<evidence type="ECO:0000256" key="9">
    <source>
        <dbReference type="PROSITE-ProRule" id="PRU10132"/>
    </source>
</evidence>
<proteinExistence type="inferred from homology"/>
<keyword evidence="5" id="KW-0833">Ubl conjugation pathway</keyword>
<evidence type="ECO:0000256" key="7">
    <source>
        <dbReference type="ARBA" id="ARBA00022840"/>
    </source>
</evidence>
<feature type="domain" description="THIF-type NAD/FAD binding fold" evidence="11">
    <location>
        <begin position="10"/>
        <end position="424"/>
    </location>
</feature>
<dbReference type="EMBL" id="MU129003">
    <property type="protein sequence ID" value="KAF9511239.1"/>
    <property type="molecule type" value="Genomic_DNA"/>
</dbReference>
<gene>
    <name evidence="13" type="ORF">BS47DRAFT_1346954</name>
</gene>
<evidence type="ECO:0000256" key="4">
    <source>
        <dbReference type="ARBA" id="ARBA00022741"/>
    </source>
</evidence>
<keyword evidence="4" id="KW-0547">Nucleotide-binding</keyword>
<organism evidence="13 14">
    <name type="scientific">Hydnum rufescens UP504</name>
    <dbReference type="NCBI Taxonomy" id="1448309"/>
    <lineage>
        <taxon>Eukaryota</taxon>
        <taxon>Fungi</taxon>
        <taxon>Dikarya</taxon>
        <taxon>Basidiomycota</taxon>
        <taxon>Agaricomycotina</taxon>
        <taxon>Agaricomycetes</taxon>
        <taxon>Cantharellales</taxon>
        <taxon>Hydnaceae</taxon>
        <taxon>Hydnum</taxon>
    </lineage>
</organism>
<evidence type="ECO:0000259" key="11">
    <source>
        <dbReference type="Pfam" id="PF00899"/>
    </source>
</evidence>
<dbReference type="GO" id="GO:0005737">
    <property type="term" value="C:cytoplasm"/>
    <property type="evidence" value="ECO:0007669"/>
    <property type="project" value="TreeGrafter"/>
</dbReference>
<dbReference type="PANTHER" id="PTHR10953:SF5">
    <property type="entry name" value="SUMO-ACTIVATING ENZYME SUBUNIT 2"/>
    <property type="match status" value="1"/>
</dbReference>
<dbReference type="GO" id="GO:0016925">
    <property type="term" value="P:protein sumoylation"/>
    <property type="evidence" value="ECO:0007669"/>
    <property type="project" value="TreeGrafter"/>
</dbReference>
<dbReference type="GO" id="GO:0031510">
    <property type="term" value="C:SUMO activating enzyme complex"/>
    <property type="evidence" value="ECO:0007669"/>
    <property type="project" value="TreeGrafter"/>
</dbReference>
<feature type="compositionally biased region" description="Polar residues" evidence="10">
    <location>
        <begin position="309"/>
        <end position="321"/>
    </location>
</feature>
<dbReference type="PROSITE" id="PS00865">
    <property type="entry name" value="UBIQUITIN_ACTIVAT_2"/>
    <property type="match status" value="1"/>
</dbReference>
<evidence type="ECO:0000313" key="13">
    <source>
        <dbReference type="EMBL" id="KAF9511239.1"/>
    </source>
</evidence>
<protein>
    <recommendedName>
        <fullName evidence="8">Ubiquitin-activating enzyme E1-like</fullName>
    </recommendedName>
</protein>
<evidence type="ECO:0000259" key="12">
    <source>
        <dbReference type="Pfam" id="PF10585"/>
    </source>
</evidence>